<reference evidence="1 2" key="1">
    <citation type="journal article" date="2023" name="Sci. Data">
        <title>Genome assembly of the Korean intertidal mud-creeper Batillaria attramentaria.</title>
        <authorList>
            <person name="Patra A.K."/>
            <person name="Ho P.T."/>
            <person name="Jun S."/>
            <person name="Lee S.J."/>
            <person name="Kim Y."/>
            <person name="Won Y.J."/>
        </authorList>
    </citation>
    <scope>NUCLEOTIDE SEQUENCE [LARGE SCALE GENOMIC DNA]</scope>
    <source>
        <strain evidence="1">Wonlab-2016</strain>
    </source>
</reference>
<proteinExistence type="predicted"/>
<feature type="non-terminal residue" evidence="1">
    <location>
        <position position="1"/>
    </location>
</feature>
<organism evidence="1 2">
    <name type="scientific">Batillaria attramentaria</name>
    <dbReference type="NCBI Taxonomy" id="370345"/>
    <lineage>
        <taxon>Eukaryota</taxon>
        <taxon>Metazoa</taxon>
        <taxon>Spiralia</taxon>
        <taxon>Lophotrochozoa</taxon>
        <taxon>Mollusca</taxon>
        <taxon>Gastropoda</taxon>
        <taxon>Caenogastropoda</taxon>
        <taxon>Sorbeoconcha</taxon>
        <taxon>Cerithioidea</taxon>
        <taxon>Batillariidae</taxon>
        <taxon>Batillaria</taxon>
    </lineage>
</organism>
<accession>A0ABD0KNY3</accession>
<keyword evidence="2" id="KW-1185">Reference proteome</keyword>
<dbReference type="Proteomes" id="UP001519460">
    <property type="component" value="Unassembled WGS sequence"/>
</dbReference>
<sequence length="192" mass="22644">YNTRLYAFANGDILFTESLMDTLKVVLASRHLPLDVKPLLVMGQRTNVRWVRPEETSFSNLTRISKERGKLTWVNAIDYFVVDRKFPWIDIPDLVIGRVWYDNWLVSYCIQRRFIVIDATKTLLAVHQTGKAGISEGSHRPTKWYNLNLLKRLRLVNQTGRRDVRCAPWVTSYTRTRQIYIRYVRIPKNCVQ</sequence>
<evidence type="ECO:0000313" key="1">
    <source>
        <dbReference type="EMBL" id="KAK7488936.1"/>
    </source>
</evidence>
<protein>
    <submittedName>
        <fullName evidence="1">Uncharacterized protein</fullName>
    </submittedName>
</protein>
<comment type="caution">
    <text evidence="1">The sequence shown here is derived from an EMBL/GenBank/DDBJ whole genome shotgun (WGS) entry which is preliminary data.</text>
</comment>
<dbReference type="AlphaFoldDB" id="A0ABD0KNY3"/>
<name>A0ABD0KNY3_9CAEN</name>
<dbReference type="EMBL" id="JACVVK020000145">
    <property type="protein sequence ID" value="KAK7488936.1"/>
    <property type="molecule type" value="Genomic_DNA"/>
</dbReference>
<evidence type="ECO:0000313" key="2">
    <source>
        <dbReference type="Proteomes" id="UP001519460"/>
    </source>
</evidence>
<gene>
    <name evidence="1" type="ORF">BaRGS_00019893</name>
</gene>